<dbReference type="SUPFAM" id="SSF55154">
    <property type="entry name" value="CYTH-like phosphatases"/>
    <property type="match status" value="1"/>
</dbReference>
<dbReference type="InterPro" id="IPR033469">
    <property type="entry name" value="CYTH-like_dom_sf"/>
</dbReference>
<dbReference type="EMBL" id="BKAJ01000081">
    <property type="protein sequence ID" value="GEP57483.1"/>
    <property type="molecule type" value="Genomic_DNA"/>
</dbReference>
<sequence length="64" mass="7069">MVWHVDVYEGLLDGVVLTEVELPDENADLALPGWVGAEITGCSEYKKVSLLRMRQAALARRRAG</sequence>
<comment type="caution">
    <text evidence="1">The sequence shown here is derived from an EMBL/GenBank/DDBJ whole genome shotgun (WGS) entry which is preliminary data.</text>
</comment>
<name>A0A512NEW2_9HYPH</name>
<dbReference type="Gene3D" id="2.40.320.10">
    <property type="entry name" value="Hypothetical Protein Pfu-838710-001"/>
    <property type="match status" value="1"/>
</dbReference>
<evidence type="ECO:0000313" key="2">
    <source>
        <dbReference type="Proteomes" id="UP000321058"/>
    </source>
</evidence>
<accession>A0A512NEW2</accession>
<keyword evidence="2" id="KW-1185">Reference proteome</keyword>
<proteinExistence type="predicted"/>
<gene>
    <name evidence="1" type="ORF">RSO01_46490</name>
</gene>
<organism evidence="1 2">
    <name type="scientific">Reyranella soli</name>
    <dbReference type="NCBI Taxonomy" id="1230389"/>
    <lineage>
        <taxon>Bacteria</taxon>
        <taxon>Pseudomonadati</taxon>
        <taxon>Pseudomonadota</taxon>
        <taxon>Alphaproteobacteria</taxon>
        <taxon>Hyphomicrobiales</taxon>
        <taxon>Reyranellaceae</taxon>
        <taxon>Reyranella</taxon>
    </lineage>
</organism>
<dbReference type="AlphaFoldDB" id="A0A512NEW2"/>
<evidence type="ECO:0008006" key="3">
    <source>
        <dbReference type="Google" id="ProtNLM"/>
    </source>
</evidence>
<evidence type="ECO:0000313" key="1">
    <source>
        <dbReference type="EMBL" id="GEP57483.1"/>
    </source>
</evidence>
<reference evidence="1 2" key="1">
    <citation type="submission" date="2019-07" db="EMBL/GenBank/DDBJ databases">
        <title>Whole genome shotgun sequence of Reyranella soli NBRC 108950.</title>
        <authorList>
            <person name="Hosoyama A."/>
            <person name="Uohara A."/>
            <person name="Ohji S."/>
            <person name="Ichikawa N."/>
        </authorList>
    </citation>
    <scope>NUCLEOTIDE SEQUENCE [LARGE SCALE GENOMIC DNA]</scope>
    <source>
        <strain evidence="1 2">NBRC 108950</strain>
    </source>
</reference>
<dbReference type="Proteomes" id="UP000321058">
    <property type="component" value="Unassembled WGS sequence"/>
</dbReference>
<protein>
    <recommendedName>
        <fullName evidence="3">CYTH domain-containing protein</fullName>
    </recommendedName>
</protein>